<evidence type="ECO:0000256" key="2">
    <source>
        <dbReference type="ARBA" id="ARBA00022475"/>
    </source>
</evidence>
<proteinExistence type="predicted"/>
<dbReference type="InterPro" id="IPR005116">
    <property type="entry name" value="Transp-assoc_OB_typ1"/>
</dbReference>
<gene>
    <name evidence="12" type="ORF">sS8_3126</name>
</gene>
<dbReference type="GO" id="GO:0015098">
    <property type="term" value="F:molybdate ion transmembrane transporter activity"/>
    <property type="evidence" value="ECO:0007669"/>
    <property type="project" value="InterPro"/>
</dbReference>
<dbReference type="InterPro" id="IPR003439">
    <property type="entry name" value="ABC_transporter-like_ATP-bd"/>
</dbReference>
<dbReference type="PROSITE" id="PS00211">
    <property type="entry name" value="ABC_TRANSPORTER_1"/>
    <property type="match status" value="1"/>
</dbReference>
<keyword evidence="13" id="KW-1185">Reference proteome</keyword>
<evidence type="ECO:0000256" key="7">
    <source>
        <dbReference type="ARBA" id="ARBA00022967"/>
    </source>
</evidence>
<dbReference type="OrthoDB" id="9802264at2"/>
<dbReference type="InterPro" id="IPR003593">
    <property type="entry name" value="AAA+_ATPase"/>
</dbReference>
<evidence type="ECO:0000256" key="8">
    <source>
        <dbReference type="ARBA" id="ARBA00023136"/>
    </source>
</evidence>
<feature type="domain" description="ABC transporter" evidence="10">
    <location>
        <begin position="1"/>
        <end position="232"/>
    </location>
</feature>
<dbReference type="KEGG" id="mmai:sS8_3126"/>
<organism evidence="12 13">
    <name type="scientific">Methylocaldum marinum</name>
    <dbReference type="NCBI Taxonomy" id="1432792"/>
    <lineage>
        <taxon>Bacteria</taxon>
        <taxon>Pseudomonadati</taxon>
        <taxon>Pseudomonadota</taxon>
        <taxon>Gammaproteobacteria</taxon>
        <taxon>Methylococcales</taxon>
        <taxon>Methylococcaceae</taxon>
        <taxon>Methylocaldum</taxon>
    </lineage>
</organism>
<dbReference type="PANTHER" id="PTHR43514:SF4">
    <property type="entry name" value="ABC TRANSPORTER I FAMILY MEMBER 10"/>
    <property type="match status" value="1"/>
</dbReference>
<evidence type="ECO:0000256" key="5">
    <source>
        <dbReference type="ARBA" id="ARBA00022741"/>
    </source>
</evidence>
<dbReference type="EMBL" id="AP017928">
    <property type="protein sequence ID" value="BBA35069.1"/>
    <property type="molecule type" value="Genomic_DNA"/>
</dbReference>
<dbReference type="Pfam" id="PF03459">
    <property type="entry name" value="TOBE"/>
    <property type="match status" value="1"/>
</dbReference>
<dbReference type="InterPro" id="IPR004606">
    <property type="entry name" value="Mop_domain"/>
</dbReference>
<dbReference type="PROSITE" id="PS51866">
    <property type="entry name" value="MOP"/>
    <property type="match status" value="1"/>
</dbReference>
<dbReference type="Gene3D" id="2.40.50.100">
    <property type="match status" value="1"/>
</dbReference>
<sequence>MLSLDIELRRHAFDLVAQLELNGSVTGLFGPSGSGKSSLLGIIAGLVRPQRGRLVLDGETLYDGASGVYLPPHRRRIGLVFQDSQLFPHYSVKGNLLYGFKQTPPNQRRFRFDDIVDLLGLGPLLNAHPRKISGGEKQRVALGRSLLASPRLLLLDEPLASLDQGLKAQILPFLQRIRDELQLPMIYVSHALSEILHLTDQLVLIKQGRIRAAGALQDILQNPQTDHAAPLGLDNTLPVTIESHDVEGGCTLARFRDLRLALPLREQLTIGQVAYVSIQRGEVALCRQAVPGLSIQNQVPGRIIRIEPYGESVAVRIDAGAPLVAEITPRACRELDLKEGEAVYCLIKTRSFSYLIEQTRGDFKLSGA</sequence>
<dbReference type="InterPro" id="IPR017871">
    <property type="entry name" value="ABC_transporter-like_CS"/>
</dbReference>
<keyword evidence="7" id="KW-1278">Translocase</keyword>
<dbReference type="GO" id="GO:0016887">
    <property type="term" value="F:ATP hydrolysis activity"/>
    <property type="evidence" value="ECO:0007669"/>
    <property type="project" value="InterPro"/>
</dbReference>
<dbReference type="AlphaFoldDB" id="A0A250KZ56"/>
<dbReference type="SUPFAM" id="SSF50331">
    <property type="entry name" value="MOP-like"/>
    <property type="match status" value="1"/>
</dbReference>
<dbReference type="Gene3D" id="3.40.50.300">
    <property type="entry name" value="P-loop containing nucleotide triphosphate hydrolases"/>
    <property type="match status" value="1"/>
</dbReference>
<dbReference type="GO" id="GO:0140359">
    <property type="term" value="F:ABC-type transporter activity"/>
    <property type="evidence" value="ECO:0007669"/>
    <property type="project" value="InterPro"/>
</dbReference>
<evidence type="ECO:0000256" key="3">
    <source>
        <dbReference type="ARBA" id="ARBA00022505"/>
    </source>
</evidence>
<keyword evidence="5" id="KW-0547">Nucleotide-binding</keyword>
<evidence type="ECO:0000256" key="6">
    <source>
        <dbReference type="ARBA" id="ARBA00022840"/>
    </source>
</evidence>
<evidence type="ECO:0000256" key="9">
    <source>
        <dbReference type="PROSITE-ProRule" id="PRU01213"/>
    </source>
</evidence>
<dbReference type="Pfam" id="PF00005">
    <property type="entry name" value="ABC_tran"/>
    <property type="match status" value="1"/>
</dbReference>
<evidence type="ECO:0000313" key="13">
    <source>
        <dbReference type="Proteomes" id="UP000266313"/>
    </source>
</evidence>
<dbReference type="GO" id="GO:0016020">
    <property type="term" value="C:membrane"/>
    <property type="evidence" value="ECO:0007669"/>
    <property type="project" value="InterPro"/>
</dbReference>
<dbReference type="InterPro" id="IPR027417">
    <property type="entry name" value="P-loop_NTPase"/>
</dbReference>
<keyword evidence="8" id="KW-0472">Membrane</keyword>
<name>A0A250KZ56_9GAMM</name>
<keyword evidence="1" id="KW-0813">Transport</keyword>
<accession>A0A250KZ56</accession>
<reference evidence="12 13" key="1">
    <citation type="submission" date="2016-12" db="EMBL/GenBank/DDBJ databases">
        <title>Genome sequencing of Methylocaldum marinum.</title>
        <authorList>
            <person name="Takeuchi M."/>
            <person name="Kamagata Y."/>
            <person name="Hiraoka S."/>
            <person name="Oshima K."/>
            <person name="Hattori M."/>
            <person name="Iwasaki W."/>
        </authorList>
    </citation>
    <scope>NUCLEOTIDE SEQUENCE [LARGE SCALE GENOMIC DNA]</scope>
    <source>
        <strain evidence="12 13">S8</strain>
    </source>
</reference>
<dbReference type="Proteomes" id="UP000266313">
    <property type="component" value="Chromosome"/>
</dbReference>
<keyword evidence="6" id="KW-0067">ATP-binding</keyword>
<protein>
    <submittedName>
        <fullName evidence="12">Molybdate ABC transporter, ATPase subunit</fullName>
    </submittedName>
</protein>
<dbReference type="RefSeq" id="WP_119630342.1">
    <property type="nucleotide sequence ID" value="NZ_AP017928.1"/>
</dbReference>
<dbReference type="NCBIfam" id="TIGR02142">
    <property type="entry name" value="modC_ABC"/>
    <property type="match status" value="1"/>
</dbReference>
<dbReference type="SMART" id="SM00382">
    <property type="entry name" value="AAA"/>
    <property type="match status" value="1"/>
</dbReference>
<keyword evidence="4" id="KW-0997">Cell inner membrane</keyword>
<evidence type="ECO:0000259" key="10">
    <source>
        <dbReference type="PROSITE" id="PS50893"/>
    </source>
</evidence>
<evidence type="ECO:0000313" key="12">
    <source>
        <dbReference type="EMBL" id="BBA35069.1"/>
    </source>
</evidence>
<dbReference type="GO" id="GO:0005524">
    <property type="term" value="F:ATP binding"/>
    <property type="evidence" value="ECO:0007669"/>
    <property type="project" value="UniProtKB-KW"/>
</dbReference>
<dbReference type="PROSITE" id="PS50893">
    <property type="entry name" value="ABC_TRANSPORTER_2"/>
    <property type="match status" value="1"/>
</dbReference>
<dbReference type="SUPFAM" id="SSF52540">
    <property type="entry name" value="P-loop containing nucleoside triphosphate hydrolases"/>
    <property type="match status" value="1"/>
</dbReference>
<dbReference type="InterPro" id="IPR011868">
    <property type="entry name" value="ModC_ABC_ATP-bd"/>
</dbReference>
<feature type="domain" description="Mop" evidence="11">
    <location>
        <begin position="292"/>
        <end position="356"/>
    </location>
</feature>
<keyword evidence="3 9" id="KW-0500">Molybdenum</keyword>
<dbReference type="InterPro" id="IPR050334">
    <property type="entry name" value="Molybdenum_import_ModC"/>
</dbReference>
<dbReference type="InterPro" id="IPR008995">
    <property type="entry name" value="Mo/tungstate-bd_C_term_dom"/>
</dbReference>
<keyword evidence="2" id="KW-1003">Cell membrane</keyword>
<evidence type="ECO:0000256" key="1">
    <source>
        <dbReference type="ARBA" id="ARBA00022448"/>
    </source>
</evidence>
<dbReference type="PANTHER" id="PTHR43514">
    <property type="entry name" value="ABC TRANSPORTER I FAMILY MEMBER 10"/>
    <property type="match status" value="1"/>
</dbReference>
<evidence type="ECO:0000259" key="11">
    <source>
        <dbReference type="PROSITE" id="PS51866"/>
    </source>
</evidence>
<evidence type="ECO:0000256" key="4">
    <source>
        <dbReference type="ARBA" id="ARBA00022519"/>
    </source>
</evidence>